<sequence length="121" mass="13209">MYFSKNVILALAATVGLTSAALPKANEYKTHDCSGALNYGHHNWDLHMVTMDDSSHSVYQAGTPWYLFEGKSGNGGRCEGKLLGTVINETPACLDLDNTFPGKRIRCLCNPIIGQNSCDWV</sequence>
<dbReference type="Proteomes" id="UP000266152">
    <property type="component" value="Unassembled WGS sequence"/>
</dbReference>
<comment type="caution">
    <text evidence="2">The sequence shown here is derived from an EMBL/GenBank/DDBJ whole genome shotgun (WGS) entry which is preliminary data.</text>
</comment>
<reference evidence="2 3" key="1">
    <citation type="journal article" date="2018" name="PLoS Pathog.">
        <title>Evolution of structural diversity of trichothecenes, a family of toxins produced by plant pathogenic and entomopathogenic fungi.</title>
        <authorList>
            <person name="Proctor R.H."/>
            <person name="McCormick S.P."/>
            <person name="Kim H.S."/>
            <person name="Cardoza R.E."/>
            <person name="Stanley A.M."/>
            <person name="Lindo L."/>
            <person name="Kelly A."/>
            <person name="Brown D.W."/>
            <person name="Lee T."/>
            <person name="Vaughan M.M."/>
            <person name="Alexander N.J."/>
            <person name="Busman M."/>
            <person name="Gutierrez S."/>
        </authorList>
    </citation>
    <scope>NUCLEOTIDE SEQUENCE [LARGE SCALE GENOMIC DNA]</scope>
    <source>
        <strain evidence="2 3">NRRL 3299</strain>
    </source>
</reference>
<evidence type="ECO:0000256" key="1">
    <source>
        <dbReference type="SAM" id="SignalP"/>
    </source>
</evidence>
<name>A0A395RNG0_FUSSP</name>
<organism evidence="2 3">
    <name type="scientific">Fusarium sporotrichioides</name>
    <dbReference type="NCBI Taxonomy" id="5514"/>
    <lineage>
        <taxon>Eukaryota</taxon>
        <taxon>Fungi</taxon>
        <taxon>Dikarya</taxon>
        <taxon>Ascomycota</taxon>
        <taxon>Pezizomycotina</taxon>
        <taxon>Sordariomycetes</taxon>
        <taxon>Hypocreomycetidae</taxon>
        <taxon>Hypocreales</taxon>
        <taxon>Nectriaceae</taxon>
        <taxon>Fusarium</taxon>
    </lineage>
</organism>
<keyword evidence="3" id="KW-1185">Reference proteome</keyword>
<protein>
    <submittedName>
        <fullName evidence="2">Small secreted protein</fullName>
    </submittedName>
</protein>
<evidence type="ECO:0000313" key="3">
    <source>
        <dbReference type="Proteomes" id="UP000266152"/>
    </source>
</evidence>
<dbReference type="EMBL" id="PXOF01000160">
    <property type="protein sequence ID" value="RGP61676.1"/>
    <property type="molecule type" value="Genomic_DNA"/>
</dbReference>
<evidence type="ECO:0000313" key="2">
    <source>
        <dbReference type="EMBL" id="RGP61676.1"/>
    </source>
</evidence>
<gene>
    <name evidence="2" type="ORF">FSPOR_9801</name>
</gene>
<proteinExistence type="predicted"/>
<feature type="signal peptide" evidence="1">
    <location>
        <begin position="1"/>
        <end position="20"/>
    </location>
</feature>
<dbReference type="AlphaFoldDB" id="A0A395RNG0"/>
<feature type="chain" id="PRO_5017343043" evidence="1">
    <location>
        <begin position="21"/>
        <end position="121"/>
    </location>
</feature>
<accession>A0A395RNG0</accession>
<keyword evidence="1" id="KW-0732">Signal</keyword>